<proteinExistence type="predicted"/>
<protein>
    <submittedName>
        <fullName evidence="2">Uncharacterized protein</fullName>
    </submittedName>
</protein>
<evidence type="ECO:0000313" key="2">
    <source>
        <dbReference type="EMBL" id="AYQ54786.1"/>
    </source>
</evidence>
<accession>A0A3G3IFZ2</accession>
<organism evidence="2 3">
    <name type="scientific">Methanomethylophilus alvi</name>
    <dbReference type="NCBI Taxonomy" id="1291540"/>
    <lineage>
        <taxon>Archaea</taxon>
        <taxon>Methanobacteriati</taxon>
        <taxon>Thermoplasmatota</taxon>
        <taxon>Thermoplasmata</taxon>
        <taxon>Methanomassiliicoccales</taxon>
        <taxon>Methanomethylophilaceae</taxon>
        <taxon>Methanomethylophilus</taxon>
    </lineage>
</organism>
<name>A0A3G3IFZ2_9ARCH</name>
<dbReference type="AlphaFoldDB" id="A0A3G3IFZ2"/>
<dbReference type="Proteomes" id="UP000273278">
    <property type="component" value="Chromosome"/>
</dbReference>
<keyword evidence="1" id="KW-0812">Transmembrane</keyword>
<dbReference type="GeneID" id="41321413"/>
<keyword evidence="1" id="KW-1133">Transmembrane helix</keyword>
<dbReference type="RefSeq" id="WP_048097742.1">
    <property type="nucleotide sequence ID" value="NZ_CP017686.1"/>
</dbReference>
<keyword evidence="1" id="KW-0472">Membrane</keyword>
<feature type="transmembrane region" description="Helical" evidence="1">
    <location>
        <begin position="14"/>
        <end position="35"/>
    </location>
</feature>
<reference evidence="2 3" key="1">
    <citation type="submission" date="2016-10" db="EMBL/GenBank/DDBJ databases">
        <title>Complete genome of the TMA-utilizing, human hosted archaeon Methanomethylophilus alvus Gen. nov, sp. nov., strain Mx-05, derived from a pure culture.</title>
        <authorList>
            <person name="Brugere J.-F."/>
            <person name="Ben Hania W."/>
            <person name="Chaudhary P.P."/>
            <person name="Gaci N."/>
            <person name="Borrel G."/>
            <person name="Cao Van Tuat L."/>
            <person name="Fardeau M.-L."/>
            <person name="Harris H.M.B."/>
            <person name="O'Toole P.W."/>
            <person name="Ollivier B."/>
        </authorList>
    </citation>
    <scope>NUCLEOTIDE SEQUENCE [LARGE SCALE GENOMIC DNA]</scope>
    <source>
        <strain evidence="2 3">Mx-05</strain>
    </source>
</reference>
<dbReference type="EMBL" id="CP017686">
    <property type="protein sequence ID" value="AYQ54786.1"/>
    <property type="molecule type" value="Genomic_DNA"/>
</dbReference>
<gene>
    <name evidence="2" type="ORF">BKD89_03055</name>
</gene>
<evidence type="ECO:0000313" key="3">
    <source>
        <dbReference type="Proteomes" id="UP000273278"/>
    </source>
</evidence>
<sequence>MNASENENSHKKKLIVPIIAIMLCAVAVIGVGYAYTSDVHVNGNTLNGGDLQIDYTANSEGGKTHAIFYSSDSSIDVTFVTDRTYDAGPDGSITGPTTTVEFGGSSSDSKSSYIGTMVVTITSSQYTTGTASMSIKVDAPENVSGSIGDIHVGSTYVLSDIVESITVVAKQGGTDLGTQIFDIAHMGSGDPMKFEERSITDINPDSGATVSFEMTLNLKDSSPKALSGNDTISSIISAFESIKFNVTASVEGVAS</sequence>
<evidence type="ECO:0000256" key="1">
    <source>
        <dbReference type="SAM" id="Phobius"/>
    </source>
</evidence>